<organism evidence="2 3">
    <name type="scientific">Brassica carinata</name>
    <name type="common">Ethiopian mustard</name>
    <name type="synonym">Abyssinian cabbage</name>
    <dbReference type="NCBI Taxonomy" id="52824"/>
    <lineage>
        <taxon>Eukaryota</taxon>
        <taxon>Viridiplantae</taxon>
        <taxon>Streptophyta</taxon>
        <taxon>Embryophyta</taxon>
        <taxon>Tracheophyta</taxon>
        <taxon>Spermatophyta</taxon>
        <taxon>Magnoliopsida</taxon>
        <taxon>eudicotyledons</taxon>
        <taxon>Gunneridae</taxon>
        <taxon>Pentapetalae</taxon>
        <taxon>rosids</taxon>
        <taxon>malvids</taxon>
        <taxon>Brassicales</taxon>
        <taxon>Brassicaceae</taxon>
        <taxon>Brassiceae</taxon>
        <taxon>Brassica</taxon>
    </lineage>
</organism>
<feature type="compositionally biased region" description="Basic and acidic residues" evidence="1">
    <location>
        <begin position="128"/>
        <end position="146"/>
    </location>
</feature>
<evidence type="ECO:0000256" key="1">
    <source>
        <dbReference type="SAM" id="MobiDB-lite"/>
    </source>
</evidence>
<feature type="region of interest" description="Disordered" evidence="1">
    <location>
        <begin position="128"/>
        <end position="154"/>
    </location>
</feature>
<name>A0A8X7SJ92_BRACI</name>
<feature type="region of interest" description="Disordered" evidence="1">
    <location>
        <begin position="83"/>
        <end position="103"/>
    </location>
</feature>
<protein>
    <submittedName>
        <fullName evidence="2">Uncharacterized protein</fullName>
    </submittedName>
</protein>
<dbReference type="Proteomes" id="UP000886595">
    <property type="component" value="Unassembled WGS sequence"/>
</dbReference>
<accession>A0A8X7SJ92</accession>
<gene>
    <name evidence="2" type="ORF">Bca52824_026178</name>
</gene>
<proteinExistence type="predicted"/>
<dbReference type="EMBL" id="JAAMPC010000006">
    <property type="protein sequence ID" value="KAG2306430.1"/>
    <property type="molecule type" value="Genomic_DNA"/>
</dbReference>
<keyword evidence="3" id="KW-1185">Reference proteome</keyword>
<sequence>MVHFYKDNKKVISGKYQDGVYYLQGTIAKSKKNLPRVEKETRKKKSKKVTFSTSLIQGPTPFGYQTKDSSAQGGDSFLTVKTEEIESKTSSEESQTTESSRDDFLFAREVKHKDGDRLAHDLAAPEKLDAEKESKDYEENWDKAGENVDMELGNETEGKVSKILEDGIFGDRIKENATLSKIHTNNQDGLQRKAVPGKELQVHCYSITA</sequence>
<evidence type="ECO:0000313" key="2">
    <source>
        <dbReference type="EMBL" id="KAG2306430.1"/>
    </source>
</evidence>
<evidence type="ECO:0000313" key="3">
    <source>
        <dbReference type="Proteomes" id="UP000886595"/>
    </source>
</evidence>
<dbReference type="OrthoDB" id="10637978at2759"/>
<reference evidence="2 3" key="1">
    <citation type="submission" date="2020-02" db="EMBL/GenBank/DDBJ databases">
        <authorList>
            <person name="Ma Q."/>
            <person name="Huang Y."/>
            <person name="Song X."/>
            <person name="Pei D."/>
        </authorList>
    </citation>
    <scope>NUCLEOTIDE SEQUENCE [LARGE SCALE GENOMIC DNA]</scope>
    <source>
        <strain evidence="2">Sxm20200214</strain>
        <tissue evidence="2">Leaf</tissue>
    </source>
</reference>
<dbReference type="AlphaFoldDB" id="A0A8X7SJ92"/>
<comment type="caution">
    <text evidence="2">The sequence shown here is derived from an EMBL/GenBank/DDBJ whole genome shotgun (WGS) entry which is preliminary data.</text>
</comment>